<dbReference type="PANTHER" id="PTHR30069:SF29">
    <property type="entry name" value="HEMOGLOBIN AND HEMOGLOBIN-HAPTOGLOBIN-BINDING PROTEIN 1-RELATED"/>
    <property type="match status" value="1"/>
</dbReference>
<feature type="compositionally biased region" description="Basic and acidic residues" evidence="13">
    <location>
        <begin position="218"/>
        <end position="232"/>
    </location>
</feature>
<dbReference type="Pfam" id="PF00593">
    <property type="entry name" value="TonB_dep_Rec_b-barrel"/>
    <property type="match status" value="1"/>
</dbReference>
<dbReference type="NCBIfam" id="TIGR01786">
    <property type="entry name" value="TonB-hemlactrns"/>
    <property type="match status" value="1"/>
</dbReference>
<keyword evidence="8 11" id="KW-0472">Membrane</keyword>
<keyword evidence="4 11" id="KW-1134">Transmembrane beta strand</keyword>
<sequence length="722" mass="78507">MTTRTGMKAVPHYLALTLLASAMHNLYAAEASIADALLPTIVVTATRSEAELGSLPPSVSAIRREQMDQQFVSDYTDLGKGEPDISISRHPRYGLSSVNIRGLESNRVLMMVDGIRLADTFSFGPYQNNGRDTVDFGALQAIEIVRGPASSLYGSDALGGVVGLRTLEPLDFLQGRGRFASQIGLDYDSSDKSTGARATVAGAAGQSTFWLLQAGGREGSELDNKGENDSRSNLRTRANPQDSSSRSALAKVRTLLNGGHTLGLTADYFRRDLDAELYTDLGDPMLPTVRASRSEDQTRRWRISGEYDYAAEQPGGVLDSASVRVYTQQQDSQQATFQTRTNAPNWSRISEYSQDQLGLSTQLGKQWQSGSVAHHLLAGFEISRSELTQFRSGTPLNATLNVRDLPLTTTTQWGVFVQDGLALGQSGFTLTPGLRYDSYDLQPDNDAAFIKQGGKSVSLSDGKLSPKLAARWQVADKLSFFAQYSQGFRAPNPMELNGSYVSPMGYAAVANPALKPETSRGFEVGTRLGDEQLGASLTVYDNHYRNFIEQVTIACPGSAQCLPGMSLVYQSQNQSRVEIYGLEARAQWAFALGWRSWANLAWARGSNSDSGAALDSVAPLKAQLGLTFASSNWGSSLMLTAAGRHDKVSQATYFKAPGYGVLDLTSWWEPVKDLRLNAGIFNLGDKKYWLSSDVVGVPASSKIIDRYSQPGINARLSVNWKY</sequence>
<dbReference type="SUPFAM" id="SSF56935">
    <property type="entry name" value="Porins"/>
    <property type="match status" value="1"/>
</dbReference>
<evidence type="ECO:0000259" key="16">
    <source>
        <dbReference type="Pfam" id="PF07715"/>
    </source>
</evidence>
<keyword evidence="7 12" id="KW-0798">TonB box</keyword>
<dbReference type="GO" id="GO:0015344">
    <property type="term" value="F:siderophore uptake transmembrane transporter activity"/>
    <property type="evidence" value="ECO:0007669"/>
    <property type="project" value="TreeGrafter"/>
</dbReference>
<dbReference type="NCBIfam" id="TIGR01785">
    <property type="entry name" value="TonB-hemin"/>
    <property type="match status" value="1"/>
</dbReference>
<dbReference type="AlphaFoldDB" id="A0AAU7FDY8"/>
<keyword evidence="10 11" id="KW-0998">Cell outer membrane</keyword>
<keyword evidence="6 14" id="KW-0732">Signal</keyword>
<dbReference type="GO" id="GO:0044718">
    <property type="term" value="P:siderophore transmembrane transport"/>
    <property type="evidence" value="ECO:0007669"/>
    <property type="project" value="TreeGrafter"/>
</dbReference>
<dbReference type="InterPro" id="IPR010949">
    <property type="entry name" value="TonB_Hb/transfer/lactofer_rcpt"/>
</dbReference>
<feature type="signal peptide" evidence="14">
    <location>
        <begin position="1"/>
        <end position="28"/>
    </location>
</feature>
<comment type="subcellular location">
    <subcellularLocation>
        <location evidence="1 11">Cell outer membrane</location>
        <topology evidence="1 11">Multi-pass membrane protein</topology>
    </subcellularLocation>
</comment>
<accession>A0AAU7FDY8</accession>
<evidence type="ECO:0000256" key="11">
    <source>
        <dbReference type="PROSITE-ProRule" id="PRU01360"/>
    </source>
</evidence>
<evidence type="ECO:0000256" key="8">
    <source>
        <dbReference type="ARBA" id="ARBA00023136"/>
    </source>
</evidence>
<evidence type="ECO:0000256" key="14">
    <source>
        <dbReference type="SAM" id="SignalP"/>
    </source>
</evidence>
<dbReference type="RefSeq" id="WP_348946365.1">
    <property type="nucleotide sequence ID" value="NZ_CP157355.1"/>
</dbReference>
<evidence type="ECO:0000313" key="17">
    <source>
        <dbReference type="EMBL" id="XBM02094.1"/>
    </source>
</evidence>
<comment type="similarity">
    <text evidence="2 11 12">Belongs to the TonB-dependent receptor family.</text>
</comment>
<evidence type="ECO:0000256" key="4">
    <source>
        <dbReference type="ARBA" id="ARBA00022452"/>
    </source>
</evidence>
<dbReference type="CDD" id="cd01347">
    <property type="entry name" value="ligand_gated_channel"/>
    <property type="match status" value="1"/>
</dbReference>
<dbReference type="GO" id="GO:0009279">
    <property type="term" value="C:cell outer membrane"/>
    <property type="evidence" value="ECO:0007669"/>
    <property type="project" value="UniProtKB-SubCell"/>
</dbReference>
<evidence type="ECO:0000256" key="12">
    <source>
        <dbReference type="RuleBase" id="RU003357"/>
    </source>
</evidence>
<dbReference type="InterPro" id="IPR012910">
    <property type="entry name" value="Plug_dom"/>
</dbReference>
<dbReference type="PROSITE" id="PS52016">
    <property type="entry name" value="TONB_DEPENDENT_REC_3"/>
    <property type="match status" value="1"/>
</dbReference>
<dbReference type="Pfam" id="PF07715">
    <property type="entry name" value="Plug"/>
    <property type="match status" value="1"/>
</dbReference>
<evidence type="ECO:0000256" key="9">
    <source>
        <dbReference type="ARBA" id="ARBA00023170"/>
    </source>
</evidence>
<evidence type="ECO:0000256" key="2">
    <source>
        <dbReference type="ARBA" id="ARBA00009810"/>
    </source>
</evidence>
<evidence type="ECO:0000256" key="1">
    <source>
        <dbReference type="ARBA" id="ARBA00004571"/>
    </source>
</evidence>
<keyword evidence="3 11" id="KW-0813">Transport</keyword>
<evidence type="ECO:0000256" key="3">
    <source>
        <dbReference type="ARBA" id="ARBA00022448"/>
    </source>
</evidence>
<feature type="compositionally biased region" description="Polar residues" evidence="13">
    <location>
        <begin position="233"/>
        <end position="247"/>
    </location>
</feature>
<dbReference type="Gene3D" id="2.170.130.10">
    <property type="entry name" value="TonB-dependent receptor, plug domain"/>
    <property type="match status" value="1"/>
</dbReference>
<dbReference type="InterPro" id="IPR036942">
    <property type="entry name" value="Beta-barrel_TonB_sf"/>
</dbReference>
<dbReference type="Gene3D" id="2.40.170.20">
    <property type="entry name" value="TonB-dependent receptor, beta-barrel domain"/>
    <property type="match status" value="1"/>
</dbReference>
<protein>
    <submittedName>
        <fullName evidence="17">TonB-dependent hemoglobin/transferrin/lactoferrin family receptor</fullName>
    </submittedName>
</protein>
<evidence type="ECO:0000259" key="15">
    <source>
        <dbReference type="Pfam" id="PF00593"/>
    </source>
</evidence>
<feature type="chain" id="PRO_5043649795" evidence="14">
    <location>
        <begin position="29"/>
        <end position="722"/>
    </location>
</feature>
<dbReference type="EMBL" id="CP157355">
    <property type="protein sequence ID" value="XBM02094.1"/>
    <property type="molecule type" value="Genomic_DNA"/>
</dbReference>
<feature type="region of interest" description="Disordered" evidence="13">
    <location>
        <begin position="218"/>
        <end position="247"/>
    </location>
</feature>
<dbReference type="PANTHER" id="PTHR30069">
    <property type="entry name" value="TONB-DEPENDENT OUTER MEMBRANE RECEPTOR"/>
    <property type="match status" value="1"/>
</dbReference>
<dbReference type="InterPro" id="IPR037066">
    <property type="entry name" value="Plug_dom_sf"/>
</dbReference>
<dbReference type="InterPro" id="IPR039426">
    <property type="entry name" value="TonB-dep_rcpt-like"/>
</dbReference>
<reference evidence="17" key="1">
    <citation type="submission" date="2024-05" db="EMBL/GenBank/DDBJ databases">
        <authorList>
            <person name="Yang L."/>
            <person name="Pan L."/>
        </authorList>
    </citation>
    <scope>NUCLEOTIDE SEQUENCE</scope>
    <source>
        <strain evidence="17">FCG-7</strain>
    </source>
</reference>
<organism evidence="17">
    <name type="scientific">Chitinibacter mangrovi</name>
    <dbReference type="NCBI Taxonomy" id="3153927"/>
    <lineage>
        <taxon>Bacteria</taxon>
        <taxon>Pseudomonadati</taxon>
        <taxon>Pseudomonadota</taxon>
        <taxon>Betaproteobacteria</taxon>
        <taxon>Neisseriales</taxon>
        <taxon>Chitinibacteraceae</taxon>
        <taxon>Chitinibacter</taxon>
    </lineage>
</organism>
<dbReference type="InterPro" id="IPR011276">
    <property type="entry name" value="TonB_haem/Hb_rcpt"/>
</dbReference>
<evidence type="ECO:0000256" key="13">
    <source>
        <dbReference type="SAM" id="MobiDB-lite"/>
    </source>
</evidence>
<name>A0AAU7FDY8_9NEIS</name>
<feature type="domain" description="TonB-dependent receptor plug" evidence="16">
    <location>
        <begin position="54"/>
        <end position="161"/>
    </location>
</feature>
<feature type="domain" description="TonB-dependent receptor-like beta-barrel" evidence="15">
    <location>
        <begin position="261"/>
        <end position="683"/>
    </location>
</feature>
<dbReference type="InterPro" id="IPR000531">
    <property type="entry name" value="Beta-barrel_TonB"/>
</dbReference>
<evidence type="ECO:0000256" key="5">
    <source>
        <dbReference type="ARBA" id="ARBA00022692"/>
    </source>
</evidence>
<evidence type="ECO:0000256" key="6">
    <source>
        <dbReference type="ARBA" id="ARBA00022729"/>
    </source>
</evidence>
<keyword evidence="9 17" id="KW-0675">Receptor</keyword>
<evidence type="ECO:0000256" key="7">
    <source>
        <dbReference type="ARBA" id="ARBA00023077"/>
    </source>
</evidence>
<dbReference type="GO" id="GO:0015232">
    <property type="term" value="F:heme transmembrane transporter activity"/>
    <property type="evidence" value="ECO:0007669"/>
    <property type="project" value="InterPro"/>
</dbReference>
<gene>
    <name evidence="17" type="ORF">ABHF33_07470</name>
</gene>
<dbReference type="KEGG" id="cmav:ABHF33_07470"/>
<keyword evidence="5 11" id="KW-0812">Transmembrane</keyword>
<evidence type="ECO:0000256" key="10">
    <source>
        <dbReference type="ARBA" id="ARBA00023237"/>
    </source>
</evidence>
<proteinExistence type="inferred from homology"/>